<dbReference type="RefSeq" id="WP_377187965.1">
    <property type="nucleotide sequence ID" value="NZ_JBHUPD010000003.1"/>
</dbReference>
<protein>
    <submittedName>
        <fullName evidence="3">Phage minor head protein</fullName>
    </submittedName>
</protein>
<dbReference type="Gene3D" id="3.40.1350.120">
    <property type="match status" value="1"/>
</dbReference>
<organism evidence="3 4">
    <name type="scientific">Mucilaginibacter ximonensis</name>
    <dbReference type="NCBI Taxonomy" id="538021"/>
    <lineage>
        <taxon>Bacteria</taxon>
        <taxon>Pseudomonadati</taxon>
        <taxon>Bacteroidota</taxon>
        <taxon>Sphingobacteriia</taxon>
        <taxon>Sphingobacteriales</taxon>
        <taxon>Sphingobacteriaceae</taxon>
        <taxon>Mucilaginibacter</taxon>
    </lineage>
</organism>
<feature type="compositionally biased region" description="Basic and acidic residues" evidence="1">
    <location>
        <begin position="331"/>
        <end position="344"/>
    </location>
</feature>
<evidence type="ECO:0000313" key="3">
    <source>
        <dbReference type="EMBL" id="MFD2874050.1"/>
    </source>
</evidence>
<dbReference type="Pfam" id="PF04233">
    <property type="entry name" value="Phage_Mu_F"/>
    <property type="match status" value="1"/>
</dbReference>
<comment type="caution">
    <text evidence="3">The sequence shown here is derived from an EMBL/GenBank/DDBJ whole genome shotgun (WGS) entry which is preliminary data.</text>
</comment>
<name>A0ABW5YFK2_9SPHI</name>
<feature type="domain" description="Phage head morphogenesis" evidence="2">
    <location>
        <begin position="119"/>
        <end position="206"/>
    </location>
</feature>
<evidence type="ECO:0000259" key="2">
    <source>
        <dbReference type="Pfam" id="PF04233"/>
    </source>
</evidence>
<accession>A0ABW5YFK2</accession>
<gene>
    <name evidence="3" type="ORF">ACFS5N_16325</name>
</gene>
<sequence length="427" mass="47635">MLYKSCCPATGNHIITLSAEGKDHVDKLIKSIYDDKAIPDMDAGLAKAYGGKLGNAVVEGYGADLAGVDWNSPDYATISALQNNVWQFSAAKTRTQLIDFGKALIGPDGKIRSFDDFQRAAQQITDEQLRWLRTEYDTTVAGAQMAAKWQRIQAEKDTFPMLEFDAVLDSHSSTICPPLDKVRKPVDHPFWLKWYPPNHFNCRSTVRQLTEGEETPDDQIVYPEKISPMFAGNVGVSGIIFPKDHPYYEGVEPHIVDNATLYMPEEEQYLITYEPEKGDGGVTVNRKTLIADKPDLEQLQQAAEALANAGKKVEILPEIHAAESALRDELLPDAKPNKNPDMRVDGNYTEVKAPGAPLSVDKLEKAISKGIRQANDLVILLEEDFDKDALKSAAENRFNLYPELDNVGFVTIDGEYVEFKNDKRQKK</sequence>
<keyword evidence="4" id="KW-1185">Reference proteome</keyword>
<proteinExistence type="predicted"/>
<reference evidence="4" key="1">
    <citation type="journal article" date="2019" name="Int. J. Syst. Evol. Microbiol.">
        <title>The Global Catalogue of Microorganisms (GCM) 10K type strain sequencing project: providing services to taxonomists for standard genome sequencing and annotation.</title>
        <authorList>
            <consortium name="The Broad Institute Genomics Platform"/>
            <consortium name="The Broad Institute Genome Sequencing Center for Infectious Disease"/>
            <person name="Wu L."/>
            <person name="Ma J."/>
        </authorList>
    </citation>
    <scope>NUCLEOTIDE SEQUENCE [LARGE SCALE GENOMIC DNA]</scope>
    <source>
        <strain evidence="4">KCTC 22437</strain>
    </source>
</reference>
<evidence type="ECO:0000256" key="1">
    <source>
        <dbReference type="SAM" id="MobiDB-lite"/>
    </source>
</evidence>
<feature type="region of interest" description="Disordered" evidence="1">
    <location>
        <begin position="331"/>
        <end position="350"/>
    </location>
</feature>
<evidence type="ECO:0000313" key="4">
    <source>
        <dbReference type="Proteomes" id="UP001597557"/>
    </source>
</evidence>
<dbReference type="EMBL" id="JBHUPD010000003">
    <property type="protein sequence ID" value="MFD2874050.1"/>
    <property type="molecule type" value="Genomic_DNA"/>
</dbReference>
<dbReference type="Proteomes" id="UP001597557">
    <property type="component" value="Unassembled WGS sequence"/>
</dbReference>
<dbReference type="InterPro" id="IPR006528">
    <property type="entry name" value="Phage_head_morphogenesis_dom"/>
</dbReference>